<dbReference type="GO" id="GO:0009432">
    <property type="term" value="P:SOS response"/>
    <property type="evidence" value="ECO:0007669"/>
    <property type="project" value="TreeGrafter"/>
</dbReference>
<dbReference type="NCBIfam" id="NF008121">
    <property type="entry name" value="PRK10869.1"/>
    <property type="match status" value="1"/>
</dbReference>
<dbReference type="PANTHER" id="PTHR11059">
    <property type="entry name" value="DNA REPAIR PROTEIN RECN"/>
    <property type="match status" value="1"/>
</dbReference>
<dbReference type="STRING" id="1413210.U472_05710"/>
<evidence type="ECO:0000256" key="6">
    <source>
        <dbReference type="ARBA" id="ARBA00022840"/>
    </source>
</evidence>
<dbReference type="CDD" id="cd03241">
    <property type="entry name" value="ABC_RecN"/>
    <property type="match status" value="2"/>
</dbReference>
<comment type="similarity">
    <text evidence="2 9">Belongs to the RecN family.</text>
</comment>
<evidence type="ECO:0000256" key="2">
    <source>
        <dbReference type="ARBA" id="ARBA00009441"/>
    </source>
</evidence>
<dbReference type="Pfam" id="PF02463">
    <property type="entry name" value="SMC_N"/>
    <property type="match status" value="1"/>
</dbReference>
<dbReference type="GO" id="GO:0006310">
    <property type="term" value="P:DNA recombination"/>
    <property type="evidence" value="ECO:0007669"/>
    <property type="project" value="InterPro"/>
</dbReference>
<dbReference type="GO" id="GO:0043590">
    <property type="term" value="C:bacterial nucleoid"/>
    <property type="evidence" value="ECO:0007669"/>
    <property type="project" value="TreeGrafter"/>
</dbReference>
<dbReference type="FunFam" id="3.40.50.300:FF:000319">
    <property type="entry name" value="DNA repair protein RecN"/>
    <property type="match status" value="1"/>
</dbReference>
<evidence type="ECO:0000256" key="4">
    <source>
        <dbReference type="ARBA" id="ARBA00022741"/>
    </source>
</evidence>
<keyword evidence="6" id="KW-0067">ATP-binding</keyword>
<keyword evidence="5 9" id="KW-0227">DNA damage</keyword>
<dbReference type="NCBIfam" id="TIGR00634">
    <property type="entry name" value="recN"/>
    <property type="match status" value="1"/>
</dbReference>
<keyword evidence="10" id="KW-0175">Coiled coil</keyword>
<feature type="coiled-coil region" evidence="10">
    <location>
        <begin position="160"/>
        <end position="227"/>
    </location>
</feature>
<keyword evidence="13" id="KW-1185">Reference proteome</keyword>
<evidence type="ECO:0000256" key="7">
    <source>
        <dbReference type="ARBA" id="ARBA00023204"/>
    </source>
</evidence>
<evidence type="ECO:0000256" key="5">
    <source>
        <dbReference type="ARBA" id="ARBA00022763"/>
    </source>
</evidence>
<dbReference type="FunFam" id="3.40.50.300:FF:000356">
    <property type="entry name" value="DNA repair protein RecN"/>
    <property type="match status" value="1"/>
</dbReference>
<organism evidence="12 13">
    <name type="scientific">Orenia metallireducens</name>
    <dbReference type="NCBI Taxonomy" id="1413210"/>
    <lineage>
        <taxon>Bacteria</taxon>
        <taxon>Bacillati</taxon>
        <taxon>Bacillota</taxon>
        <taxon>Clostridia</taxon>
        <taxon>Halanaerobiales</taxon>
        <taxon>Halobacteroidaceae</taxon>
        <taxon>Orenia</taxon>
    </lineage>
</organism>
<evidence type="ECO:0000256" key="3">
    <source>
        <dbReference type="ARBA" id="ARBA00021315"/>
    </source>
</evidence>
<dbReference type="GO" id="GO:0006281">
    <property type="term" value="P:DNA repair"/>
    <property type="evidence" value="ECO:0007669"/>
    <property type="project" value="UniProtKB-KW"/>
</dbReference>
<feature type="coiled-coil region" evidence="10">
    <location>
        <begin position="325"/>
        <end position="362"/>
    </location>
</feature>
<protein>
    <recommendedName>
        <fullName evidence="3 9">DNA repair protein RecN</fullName>
    </recommendedName>
    <alternativeName>
        <fullName evidence="8 9">Recombination protein N</fullName>
    </alternativeName>
</protein>
<evidence type="ECO:0000313" key="13">
    <source>
        <dbReference type="Proteomes" id="UP000219573"/>
    </source>
</evidence>
<dbReference type="PANTHER" id="PTHR11059:SF0">
    <property type="entry name" value="DNA REPAIR PROTEIN RECN"/>
    <property type="match status" value="1"/>
</dbReference>
<dbReference type="RefSeq" id="WP_097018660.1">
    <property type="nucleotide sequence ID" value="NZ_OBDZ01000021.1"/>
</dbReference>
<reference evidence="13" key="1">
    <citation type="submission" date="2017-09" db="EMBL/GenBank/DDBJ databases">
        <authorList>
            <person name="Varghese N."/>
            <person name="Submissions S."/>
        </authorList>
    </citation>
    <scope>NUCLEOTIDE SEQUENCE [LARGE SCALE GENOMIC DNA]</scope>
    <source>
        <strain evidence="13">MSL47</strain>
    </source>
</reference>
<dbReference type="GO" id="GO:0005524">
    <property type="term" value="F:ATP binding"/>
    <property type="evidence" value="ECO:0007669"/>
    <property type="project" value="UniProtKB-KW"/>
</dbReference>
<evidence type="ECO:0000256" key="8">
    <source>
        <dbReference type="ARBA" id="ARBA00033408"/>
    </source>
</evidence>
<dbReference type="Gene3D" id="3.40.50.300">
    <property type="entry name" value="P-loop containing nucleotide triphosphate hydrolases"/>
    <property type="match status" value="2"/>
</dbReference>
<evidence type="ECO:0000256" key="9">
    <source>
        <dbReference type="PIRNR" id="PIRNR003128"/>
    </source>
</evidence>
<dbReference type="OrthoDB" id="9806954at2"/>
<dbReference type="SUPFAM" id="SSF52540">
    <property type="entry name" value="P-loop containing nucleoside triphosphate hydrolases"/>
    <property type="match status" value="2"/>
</dbReference>
<keyword evidence="7 9" id="KW-0234">DNA repair</keyword>
<evidence type="ECO:0000256" key="1">
    <source>
        <dbReference type="ARBA" id="ARBA00003618"/>
    </source>
</evidence>
<gene>
    <name evidence="12" type="ORF">SAMN06265827_12136</name>
</gene>
<keyword evidence="4" id="KW-0547">Nucleotide-binding</keyword>
<evidence type="ECO:0000313" key="12">
    <source>
        <dbReference type="EMBL" id="SNY36761.1"/>
    </source>
</evidence>
<dbReference type="InterPro" id="IPR004604">
    <property type="entry name" value="DNA_recomb/repair_RecN"/>
</dbReference>
<dbReference type="InterPro" id="IPR003395">
    <property type="entry name" value="RecF/RecN/SMC_N"/>
</dbReference>
<name>A0A285HQ08_9FIRM</name>
<dbReference type="PIRSF" id="PIRSF003128">
    <property type="entry name" value="RecN"/>
    <property type="match status" value="1"/>
</dbReference>
<comment type="function">
    <text evidence="1 9">May be involved in recombinational repair of damaged DNA.</text>
</comment>
<accession>A0A285HQ08</accession>
<dbReference type="Proteomes" id="UP000219573">
    <property type="component" value="Unassembled WGS sequence"/>
</dbReference>
<evidence type="ECO:0000259" key="11">
    <source>
        <dbReference type="Pfam" id="PF02463"/>
    </source>
</evidence>
<evidence type="ECO:0000256" key="10">
    <source>
        <dbReference type="SAM" id="Coils"/>
    </source>
</evidence>
<feature type="domain" description="RecF/RecN/SMC N-terminal" evidence="11">
    <location>
        <begin position="1"/>
        <end position="512"/>
    </location>
</feature>
<proteinExistence type="inferred from homology"/>
<dbReference type="EMBL" id="OBDZ01000021">
    <property type="protein sequence ID" value="SNY36761.1"/>
    <property type="molecule type" value="Genomic_DNA"/>
</dbReference>
<sequence>MLSELVINNFALIKDVKLELTPGLNILTGETGAGKSIIIKALDMLLGGRASTDFIRFGEEKAIIEGCFDIKDNPLVKDLLKELGIDILEEETLILTREISTSGNNKSRINGRVVTLEMVKELTQYLIDIHGQHEHQSLLNPEDHLRLLDQFGGKELMVLKDRLEEVYSRWQQKKNRLNKISYDEKERERRIDLLEFQINEIEQAELKLEEDEELLDEKKRLSNAEELSRTVNKAYNSLYQSDFEQTAIIDQIKQFSKELDSLVKIDSSLEEIAESLRNINYELEDISFRLSDYNDKIEFNPQRLDMIENRLKLINDLKRKYGDSIEEILDYYQKIDQELAELKNSEVEKGELLAEITKLEEEYLVEAEELSTQRKVIATELEKSIARELMDLSMLQTRFKIDFLRKENFTKDGIDKVEFLISPNPGSELLPLIKIASGGELSRIMLALKTITADIDQISTLIFDEIDTGIGGRVGKLVADKLLVLSAKHQLICITHLPQIACMADNHYFIMKKVVNDETETVIHPLNDNGRVRELARMLDGTLTETTLDHAKELLKSAIEKKERIE</sequence>
<dbReference type="AlphaFoldDB" id="A0A285HQ08"/>
<dbReference type="InterPro" id="IPR027417">
    <property type="entry name" value="P-loop_NTPase"/>
</dbReference>